<evidence type="ECO:0000313" key="2">
    <source>
        <dbReference type="Proteomes" id="UP001320159"/>
    </source>
</evidence>
<dbReference type="EMBL" id="PGCK01000009">
    <property type="protein sequence ID" value="MCD1295470.1"/>
    <property type="molecule type" value="Genomic_DNA"/>
</dbReference>
<accession>A0AAP2W5G3</accession>
<comment type="caution">
    <text evidence="1">The sequence shown here is derived from an EMBL/GenBank/DDBJ whole genome shotgun (WGS) entry which is preliminary data.</text>
</comment>
<reference evidence="1 2" key="1">
    <citation type="submission" date="2017-11" db="EMBL/GenBank/DDBJ databases">
        <title>Isolation and Characterization of Family Methanocellaceae Species from Potential Methane Hydrate Area Offshore Southwestern Taiwan.</title>
        <authorList>
            <person name="Zhang W.-L."/>
            <person name="Chen W.-C."/>
            <person name="Lai M.-C."/>
            <person name="Chen S.-C."/>
        </authorList>
    </citation>
    <scope>NUCLEOTIDE SEQUENCE [LARGE SCALE GENOMIC DNA]</scope>
    <source>
        <strain evidence="1 2">CWC-04</strain>
    </source>
</reference>
<keyword evidence="2" id="KW-1185">Reference proteome</keyword>
<dbReference type="Proteomes" id="UP001320159">
    <property type="component" value="Unassembled WGS sequence"/>
</dbReference>
<name>A0AAP2W5G3_9EURY</name>
<organism evidence="1 2">
    <name type="scientific">Methanooceanicella nereidis</name>
    <dbReference type="NCBI Taxonomy" id="2052831"/>
    <lineage>
        <taxon>Archaea</taxon>
        <taxon>Methanobacteriati</taxon>
        <taxon>Methanobacteriota</taxon>
        <taxon>Stenosarchaea group</taxon>
        <taxon>Methanomicrobia</taxon>
        <taxon>Methanocellales</taxon>
        <taxon>Methanocellaceae</taxon>
        <taxon>Methanooceanicella</taxon>
    </lineage>
</organism>
<evidence type="ECO:0000313" key="1">
    <source>
        <dbReference type="EMBL" id="MCD1295470.1"/>
    </source>
</evidence>
<dbReference type="AlphaFoldDB" id="A0AAP2W5G3"/>
<gene>
    <name evidence="1" type="ORF">CUJ83_10710</name>
</gene>
<protein>
    <submittedName>
        <fullName evidence="1">Uncharacterized protein</fullName>
    </submittedName>
</protein>
<sequence length="100" mass="11692">MRINIDEYDVEHFCWICKKIVLQPRAVISMTMDKTLNGEVHLHKIMEMECHGNKMIQESKTNLVVRSFDIDDTTKSYEASGKLVMDYIDKGYEITYLKLG</sequence>
<proteinExistence type="predicted"/>
<dbReference type="RefSeq" id="WP_230742325.1">
    <property type="nucleotide sequence ID" value="NZ_PGCK01000009.1"/>
</dbReference>